<evidence type="ECO:0000313" key="9">
    <source>
        <dbReference type="EMBL" id="MBJ3775957.1"/>
    </source>
</evidence>
<dbReference type="Gene3D" id="3.90.79.10">
    <property type="entry name" value="Nucleoside Triphosphate Pyrophosphohydrolase"/>
    <property type="match status" value="1"/>
</dbReference>
<organism evidence="9 10">
    <name type="scientific">Acuticoccus mangrovi</name>
    <dbReference type="NCBI Taxonomy" id="2796142"/>
    <lineage>
        <taxon>Bacteria</taxon>
        <taxon>Pseudomonadati</taxon>
        <taxon>Pseudomonadota</taxon>
        <taxon>Alphaproteobacteria</taxon>
        <taxon>Hyphomicrobiales</taxon>
        <taxon>Amorphaceae</taxon>
        <taxon>Acuticoccus</taxon>
    </lineage>
</organism>
<comment type="caution">
    <text evidence="9">The sequence shown here is derived from an EMBL/GenBank/DDBJ whole genome shotgun (WGS) entry which is preliminary data.</text>
</comment>
<evidence type="ECO:0000256" key="6">
    <source>
        <dbReference type="ARBA" id="ARBA00023211"/>
    </source>
</evidence>
<keyword evidence="4" id="KW-0378">Hydrolase</keyword>
<evidence type="ECO:0000313" key="10">
    <source>
        <dbReference type="Proteomes" id="UP000609531"/>
    </source>
</evidence>
<comment type="cofactor">
    <cofactor evidence="2">
        <name>Mg(2+)</name>
        <dbReference type="ChEBI" id="CHEBI:18420"/>
    </cofactor>
</comment>
<dbReference type="CDD" id="cd03426">
    <property type="entry name" value="NUDIX_CoAse_Nudt7"/>
    <property type="match status" value="1"/>
</dbReference>
<keyword evidence="5" id="KW-0460">Magnesium</keyword>
<dbReference type="Pfam" id="PF00293">
    <property type="entry name" value="NUDIX"/>
    <property type="match status" value="1"/>
</dbReference>
<feature type="region of interest" description="Disordered" evidence="7">
    <location>
        <begin position="1"/>
        <end position="43"/>
    </location>
</feature>
<dbReference type="PANTHER" id="PTHR12992">
    <property type="entry name" value="NUDIX HYDROLASE"/>
    <property type="match status" value="1"/>
</dbReference>
<dbReference type="PROSITE" id="PS51462">
    <property type="entry name" value="NUDIX"/>
    <property type="match status" value="1"/>
</dbReference>
<evidence type="ECO:0000256" key="3">
    <source>
        <dbReference type="ARBA" id="ARBA00022723"/>
    </source>
</evidence>
<gene>
    <name evidence="9" type="ORF">JCR33_09685</name>
</gene>
<accession>A0A934IPJ0</accession>
<proteinExistence type="predicted"/>
<dbReference type="GO" id="GO:0046872">
    <property type="term" value="F:metal ion binding"/>
    <property type="evidence" value="ECO:0007669"/>
    <property type="project" value="UniProtKB-KW"/>
</dbReference>
<evidence type="ECO:0000256" key="5">
    <source>
        <dbReference type="ARBA" id="ARBA00022842"/>
    </source>
</evidence>
<dbReference type="InterPro" id="IPR045121">
    <property type="entry name" value="CoAse"/>
</dbReference>
<dbReference type="RefSeq" id="WP_198881853.1">
    <property type="nucleotide sequence ID" value="NZ_JAEKJA010000007.1"/>
</dbReference>
<dbReference type="PANTHER" id="PTHR12992:SF11">
    <property type="entry name" value="MITOCHONDRIAL COENZYME A DIPHOSPHATASE NUDT8"/>
    <property type="match status" value="1"/>
</dbReference>
<evidence type="ECO:0000259" key="8">
    <source>
        <dbReference type="PROSITE" id="PS51462"/>
    </source>
</evidence>
<keyword evidence="3" id="KW-0479">Metal-binding</keyword>
<protein>
    <submittedName>
        <fullName evidence="9">CoA pyrophosphatase</fullName>
    </submittedName>
</protein>
<dbReference type="AlphaFoldDB" id="A0A934IPJ0"/>
<dbReference type="EMBL" id="JAEKJA010000007">
    <property type="protein sequence ID" value="MBJ3775957.1"/>
    <property type="molecule type" value="Genomic_DNA"/>
</dbReference>
<comment type="cofactor">
    <cofactor evidence="1">
        <name>Mn(2+)</name>
        <dbReference type="ChEBI" id="CHEBI:29035"/>
    </cofactor>
</comment>
<dbReference type="InterPro" id="IPR015797">
    <property type="entry name" value="NUDIX_hydrolase-like_dom_sf"/>
</dbReference>
<feature type="compositionally biased region" description="Basic and acidic residues" evidence="7">
    <location>
        <begin position="7"/>
        <end position="27"/>
    </location>
</feature>
<keyword evidence="10" id="KW-1185">Reference proteome</keyword>
<reference evidence="9" key="1">
    <citation type="submission" date="2020-12" db="EMBL/GenBank/DDBJ databases">
        <title>Bacterial taxonomy.</title>
        <authorList>
            <person name="Pan X."/>
        </authorList>
    </citation>
    <scope>NUCLEOTIDE SEQUENCE</scope>
    <source>
        <strain evidence="9">B2012</strain>
    </source>
</reference>
<name>A0A934IPJ0_9HYPH</name>
<keyword evidence="6" id="KW-0464">Manganese</keyword>
<evidence type="ECO:0000256" key="7">
    <source>
        <dbReference type="SAM" id="MobiDB-lite"/>
    </source>
</evidence>
<dbReference type="Proteomes" id="UP000609531">
    <property type="component" value="Unassembled WGS sequence"/>
</dbReference>
<dbReference type="SUPFAM" id="SSF55811">
    <property type="entry name" value="Nudix"/>
    <property type="match status" value="1"/>
</dbReference>
<sequence>MGAVTSGEERSDGRALPDGEGVPHGDDAALGESTGHGEHVAQGEETMEARALAAETAGPPTVYPPADDDTELARVLERAAGLYPPLEPLPVDAPVFGDHVLNPDLAPSADTPPPRHAAVLVALAADDMGRLSLILTERATHLKAHAGQIALPGGRIEPGEKPAEAALREAEEEIALPRHAVEPIGLVDAYVTRSGFFVVPVLARLRETVRLVPEPGEVAAAFTMPFGFALSDANRRERTMERNGATRRYYETMYGRHRIWGVTAGILKLVSERLDIR</sequence>
<evidence type="ECO:0000256" key="2">
    <source>
        <dbReference type="ARBA" id="ARBA00001946"/>
    </source>
</evidence>
<evidence type="ECO:0000256" key="1">
    <source>
        <dbReference type="ARBA" id="ARBA00001936"/>
    </source>
</evidence>
<dbReference type="GO" id="GO:0010945">
    <property type="term" value="F:coenzyme A diphosphatase activity"/>
    <property type="evidence" value="ECO:0007669"/>
    <property type="project" value="InterPro"/>
</dbReference>
<evidence type="ECO:0000256" key="4">
    <source>
        <dbReference type="ARBA" id="ARBA00022801"/>
    </source>
</evidence>
<feature type="domain" description="Nudix hydrolase" evidence="8">
    <location>
        <begin position="114"/>
        <end position="246"/>
    </location>
</feature>
<dbReference type="InterPro" id="IPR000086">
    <property type="entry name" value="NUDIX_hydrolase_dom"/>
</dbReference>